<dbReference type="InterPro" id="IPR002829">
    <property type="entry name" value="DUF116"/>
</dbReference>
<dbReference type="PANTHER" id="PTHR43801">
    <property type="entry name" value="NUCLEOTIDE-BINDING PROTEIN-RELATED"/>
    <property type="match status" value="1"/>
</dbReference>
<evidence type="ECO:0000313" key="2">
    <source>
        <dbReference type="EMBL" id="QNO50768.1"/>
    </source>
</evidence>
<evidence type="ECO:0000256" key="1">
    <source>
        <dbReference type="SAM" id="Phobius"/>
    </source>
</evidence>
<gene>
    <name evidence="2" type="ORF">HMJGLFMP_00010</name>
</gene>
<protein>
    <recommendedName>
        <fullName evidence="3">DUF116 domain-containing protein</fullName>
    </recommendedName>
</protein>
<dbReference type="EMBL" id="MT631451">
    <property type="protein sequence ID" value="QNO50768.1"/>
    <property type="molecule type" value="Genomic_DNA"/>
</dbReference>
<dbReference type="Pfam" id="PF01976">
    <property type="entry name" value="DUF116"/>
    <property type="match status" value="1"/>
</dbReference>
<dbReference type="PANTHER" id="PTHR43801:SF1">
    <property type="entry name" value="POLYPRENYL SYNTHETASE"/>
    <property type="match status" value="1"/>
</dbReference>
<evidence type="ECO:0008006" key="3">
    <source>
        <dbReference type="Google" id="ProtNLM"/>
    </source>
</evidence>
<dbReference type="PIRSF" id="PIRSF006594">
    <property type="entry name" value="UCP006594"/>
    <property type="match status" value="1"/>
</dbReference>
<organism evidence="2">
    <name type="scientific">Candidatus Methanophagaceae archaeon ANME-1 ERB6</name>
    <dbReference type="NCBI Taxonomy" id="2759912"/>
    <lineage>
        <taxon>Archaea</taxon>
        <taxon>Methanobacteriati</taxon>
        <taxon>Methanobacteriota</taxon>
        <taxon>Stenosarchaea group</taxon>
        <taxon>Methanomicrobia</taxon>
        <taxon>Candidatus Methanophagales</taxon>
        <taxon>Candidatus Methanophagaceae</taxon>
    </lineage>
</organism>
<name>A0A7G9YRY4_9EURY</name>
<dbReference type="AlphaFoldDB" id="A0A7G9YRY4"/>
<proteinExistence type="predicted"/>
<keyword evidence="1" id="KW-1133">Transmembrane helix</keyword>
<feature type="transmembrane region" description="Helical" evidence="1">
    <location>
        <begin position="12"/>
        <end position="37"/>
    </location>
</feature>
<reference evidence="2" key="1">
    <citation type="submission" date="2020-06" db="EMBL/GenBank/DDBJ databases">
        <title>Unique genomic features of the anaerobic methanotrophic archaea.</title>
        <authorList>
            <person name="Chadwick G.L."/>
            <person name="Skennerton C.T."/>
            <person name="Laso-Perez R."/>
            <person name="Leu A.O."/>
            <person name="Speth D.R."/>
            <person name="Yu H."/>
            <person name="Morgan-Lang C."/>
            <person name="Hatzenpichler R."/>
            <person name="Goudeau D."/>
            <person name="Malmstrom R."/>
            <person name="Brazelton W.J."/>
            <person name="Woyke T."/>
            <person name="Hallam S.J."/>
            <person name="Tyson G.W."/>
            <person name="Wegener G."/>
            <person name="Boetius A."/>
            <person name="Orphan V."/>
        </authorList>
    </citation>
    <scope>NUCLEOTIDE SEQUENCE</scope>
</reference>
<sequence length="214" mass="23889">MNGLIPASVYVIVGEIFIVLVILAAALILAAVSLAIYKRDLFPRFTLFVLNLFYQPSKLFLGYFHINPIIVDEIGIALLNSIYKDAYGNTPMDKRLLFLPQCLRNIECPAKTSPQEGIICKECGRCEIAEIKRMCDEHGINICIAPGGEFVKRAVRDKKPMTAMGVACQHDLYETMRYVTSKGVPMIGVVLLKTGCVMTEVNWGDVREMLFYSG</sequence>
<accession>A0A7G9YRY4</accession>
<keyword evidence="1" id="KW-0472">Membrane</keyword>
<keyword evidence="1" id="KW-0812">Transmembrane</keyword>